<organism evidence="1 2">
    <name type="scientific">Thalassotalea loyana</name>
    <dbReference type="NCBI Taxonomy" id="280483"/>
    <lineage>
        <taxon>Bacteria</taxon>
        <taxon>Pseudomonadati</taxon>
        <taxon>Pseudomonadota</taxon>
        <taxon>Gammaproteobacteria</taxon>
        <taxon>Alteromonadales</taxon>
        <taxon>Colwelliaceae</taxon>
        <taxon>Thalassotalea</taxon>
    </lineage>
</organism>
<sequence length="100" mass="11279">MTARKLIILREDKPTINKYIGEVIDSIPIEQFEGKEVVIVGKTFVRVCVTDLSEDLEAELLGGAKKLRTPDVQDPFYQELLSQGIVEVDEATLLNYVEIK</sequence>
<evidence type="ECO:0000313" key="1">
    <source>
        <dbReference type="EMBL" id="GLX85044.1"/>
    </source>
</evidence>
<name>A0ABQ6HBY1_9GAMM</name>
<protein>
    <recommendedName>
        <fullName evidence="3">ASCH domain-containing protein</fullName>
    </recommendedName>
</protein>
<accession>A0ABQ6HBY1</accession>
<proteinExistence type="predicted"/>
<evidence type="ECO:0000313" key="2">
    <source>
        <dbReference type="Proteomes" id="UP001157134"/>
    </source>
</evidence>
<dbReference type="RefSeq" id="WP_284296775.1">
    <property type="nucleotide sequence ID" value="NZ_BSSV01000002.1"/>
</dbReference>
<reference evidence="1 2" key="1">
    <citation type="submission" date="2023-03" db="EMBL/GenBank/DDBJ databases">
        <title>Thalassotalea loyana LMG 22536T draft genome sequence.</title>
        <authorList>
            <person name="Sawabe T."/>
        </authorList>
    </citation>
    <scope>NUCLEOTIDE SEQUENCE [LARGE SCALE GENOMIC DNA]</scope>
    <source>
        <strain evidence="1 2">LMG 22536</strain>
    </source>
</reference>
<evidence type="ECO:0008006" key="3">
    <source>
        <dbReference type="Google" id="ProtNLM"/>
    </source>
</evidence>
<keyword evidence="2" id="KW-1185">Reference proteome</keyword>
<comment type="caution">
    <text evidence="1">The sequence shown here is derived from an EMBL/GenBank/DDBJ whole genome shotgun (WGS) entry which is preliminary data.</text>
</comment>
<dbReference type="EMBL" id="BSSV01000002">
    <property type="protein sequence ID" value="GLX85044.1"/>
    <property type="molecule type" value="Genomic_DNA"/>
</dbReference>
<gene>
    <name evidence="1" type="ORF">tloyanaT_12960</name>
</gene>
<dbReference type="Proteomes" id="UP001157134">
    <property type="component" value="Unassembled WGS sequence"/>
</dbReference>